<protein>
    <submittedName>
        <fullName evidence="1">Uncharacterized protein</fullName>
    </submittedName>
</protein>
<sequence>MRKNRRFTIDDLKAYSQGKGYALEYHRYKRVFTLRHIENPSKWGWIYFPHTDDKLVGLVDDLSYEGWMIAIDKAVTEINEPDKINH</sequence>
<comment type="caution">
    <text evidence="1">The sequence shown here is derived from an EMBL/GenBank/DDBJ whole genome shotgun (WGS) entry which is preliminary data.</text>
</comment>
<dbReference type="RefSeq" id="WP_021551770.1">
    <property type="nucleotide sequence ID" value="NZ_AP027414.1"/>
</dbReference>
<dbReference type="EMBL" id="MOKI01000023">
    <property type="protein sequence ID" value="OJR55022.1"/>
    <property type="molecule type" value="Genomic_DNA"/>
</dbReference>
<proteinExistence type="predicted"/>
<evidence type="ECO:0000313" key="2">
    <source>
        <dbReference type="Proteomes" id="UP000184277"/>
    </source>
</evidence>
<gene>
    <name evidence="1" type="ORF">BK383_10650</name>
</gene>
<accession>A0A1C0Y1B1</accession>
<reference evidence="1 2" key="1">
    <citation type="submission" date="2016-10" db="EMBL/GenBank/DDBJ databases">
        <title>Comprehensive resistome analysis reveals the prevalence of NDM and MCR-1 in Chinese poultry production.</title>
        <authorList>
            <person name="Wang Y."/>
            <person name="Zhang R."/>
            <person name="Li J."/>
            <person name="Wu Z."/>
            <person name="Wenjuan Y."/>
            <person name="Schwarz S."/>
            <person name="Tyrrell J."/>
            <person name="Zheng Y."/>
            <person name="Wang S."/>
            <person name="Shen Z."/>
            <person name="Liu Z."/>
            <person name="Lei L."/>
            <person name="Li M."/>
            <person name="Zhang Q."/>
            <person name="Wu C."/>
            <person name="Zhang Q."/>
            <person name="Wu Y."/>
            <person name="Walsh T."/>
            <person name="Shen J."/>
        </authorList>
    </citation>
    <scope>NUCLEOTIDE SEQUENCE [LARGE SCALE GENOMIC DNA]</scope>
    <source>
        <strain evidence="1 2">570</strain>
    </source>
</reference>
<name>A0A1C0Y1B1_ECOLX</name>
<dbReference type="AlphaFoldDB" id="A0A1C0Y1B1"/>
<organism evidence="1 2">
    <name type="scientific">Escherichia coli</name>
    <dbReference type="NCBI Taxonomy" id="562"/>
    <lineage>
        <taxon>Bacteria</taxon>
        <taxon>Pseudomonadati</taxon>
        <taxon>Pseudomonadota</taxon>
        <taxon>Gammaproteobacteria</taxon>
        <taxon>Enterobacterales</taxon>
        <taxon>Enterobacteriaceae</taxon>
        <taxon>Escherichia</taxon>
    </lineage>
</organism>
<dbReference type="Proteomes" id="UP000184277">
    <property type="component" value="Unassembled WGS sequence"/>
</dbReference>
<evidence type="ECO:0000313" key="1">
    <source>
        <dbReference type="EMBL" id="OJR55022.1"/>
    </source>
</evidence>